<gene>
    <name evidence="1" type="ORF">RRG08_042206</name>
</gene>
<evidence type="ECO:0000313" key="2">
    <source>
        <dbReference type="Proteomes" id="UP001283361"/>
    </source>
</evidence>
<comment type="caution">
    <text evidence="1">The sequence shown here is derived from an EMBL/GenBank/DDBJ whole genome shotgun (WGS) entry which is preliminary data.</text>
</comment>
<sequence>MPTPMHAEMWTFLDSNNDYGVPVKDEDGGAPHVPQRNSYFANYFHGEIPPQTDRLQVWDKEMLINMNRDNIIYNGTTGDLSIPSPWDIYDLKRHPGYRSVPATDATTFALEFTPPEQKWTFFPHCQVADLNGSTSAQGSVEDADLAGYSLDDENNGNVAQWPVNYVATPADQETDTRAATTVNKVRLAHLSHQRGGFSGTAARWRWSNPKRTYIYEEATTNPFEPKDIALDSALGGYSTTLYNVPGLTSDGDTNFFARFPQFIFGVHPDYERKANGILPYNYFANLNVTYFSEVEWLLATPSPSYLPLGPGGCDGRTTADRSNYNGRGFLNRVLRRRTRRRLLGKMKGNFYIGPNYI</sequence>
<protein>
    <submittedName>
        <fullName evidence="1">Uncharacterized protein</fullName>
    </submittedName>
</protein>
<name>A0AAE1BGW0_9GAST</name>
<proteinExistence type="predicted"/>
<reference evidence="1" key="1">
    <citation type="journal article" date="2023" name="G3 (Bethesda)">
        <title>A reference genome for the long-term kleptoplast-retaining sea slug Elysia crispata morphotype clarki.</title>
        <authorList>
            <person name="Eastman K.E."/>
            <person name="Pendleton A.L."/>
            <person name="Shaikh M.A."/>
            <person name="Suttiyut T."/>
            <person name="Ogas R."/>
            <person name="Tomko P."/>
            <person name="Gavelis G."/>
            <person name="Widhalm J.R."/>
            <person name="Wisecaver J.H."/>
        </authorList>
    </citation>
    <scope>NUCLEOTIDE SEQUENCE</scope>
    <source>
        <strain evidence="1">ECLA1</strain>
    </source>
</reference>
<accession>A0AAE1BGW0</accession>
<dbReference type="AlphaFoldDB" id="A0AAE1BGW0"/>
<dbReference type="Proteomes" id="UP001283361">
    <property type="component" value="Unassembled WGS sequence"/>
</dbReference>
<keyword evidence="2" id="KW-1185">Reference proteome</keyword>
<dbReference type="EMBL" id="JAWDGP010000010">
    <property type="protein sequence ID" value="KAK3804447.1"/>
    <property type="molecule type" value="Genomic_DNA"/>
</dbReference>
<evidence type="ECO:0000313" key="1">
    <source>
        <dbReference type="EMBL" id="KAK3804447.1"/>
    </source>
</evidence>
<organism evidence="1 2">
    <name type="scientific">Elysia crispata</name>
    <name type="common">lettuce slug</name>
    <dbReference type="NCBI Taxonomy" id="231223"/>
    <lineage>
        <taxon>Eukaryota</taxon>
        <taxon>Metazoa</taxon>
        <taxon>Spiralia</taxon>
        <taxon>Lophotrochozoa</taxon>
        <taxon>Mollusca</taxon>
        <taxon>Gastropoda</taxon>
        <taxon>Heterobranchia</taxon>
        <taxon>Euthyneura</taxon>
        <taxon>Panpulmonata</taxon>
        <taxon>Sacoglossa</taxon>
        <taxon>Placobranchoidea</taxon>
        <taxon>Plakobranchidae</taxon>
        <taxon>Elysia</taxon>
    </lineage>
</organism>